<sequence length="327" mass="34991">MDDRRATDLAKSLSILLLSTSVVLVFMRSTASNSTSPVACHRQCTRTSSRPVSTPTHSARLFLQHQPFSTTALDGGRRSFSVGVCKTEAHAGRGCGYGTVSPYRVGESSFRGGNGGEYVLGRRGRAASCVGVGRSCNFSSALVPPHHRLAHPSILTHALPAIHTTTPGAAHAPALASLAASARFSPLRSPSLHPSCTDRQMLVNRCRARSQAPSRDSSSSVRLDLGSGRRHPQASKYEYCFMPVLRRLVLASRFQDSTAADVCSTLTLATSPRARRRRPSFVYGSSHGSPRRAPSGHASRAIRVEPSRGKPRAANAEGRGVHPSYVL</sequence>
<evidence type="ECO:0000313" key="4">
    <source>
        <dbReference type="Proteomes" id="UP000623467"/>
    </source>
</evidence>
<protein>
    <submittedName>
        <fullName evidence="3">Uncharacterized protein</fullName>
    </submittedName>
</protein>
<accession>A0A8H7CX28</accession>
<feature type="region of interest" description="Disordered" evidence="1">
    <location>
        <begin position="207"/>
        <end position="230"/>
    </location>
</feature>
<name>A0A8H7CX28_9AGAR</name>
<dbReference type="EMBL" id="JACAZH010000012">
    <property type="protein sequence ID" value="KAF7353500.1"/>
    <property type="molecule type" value="Genomic_DNA"/>
</dbReference>
<gene>
    <name evidence="3" type="ORF">MSAN_01539600</name>
</gene>
<keyword evidence="2" id="KW-0732">Signal</keyword>
<comment type="caution">
    <text evidence="3">The sequence shown here is derived from an EMBL/GenBank/DDBJ whole genome shotgun (WGS) entry which is preliminary data.</text>
</comment>
<reference evidence="3" key="1">
    <citation type="submission" date="2020-05" db="EMBL/GenBank/DDBJ databases">
        <title>Mycena genomes resolve the evolution of fungal bioluminescence.</title>
        <authorList>
            <person name="Tsai I.J."/>
        </authorList>
    </citation>
    <scope>NUCLEOTIDE SEQUENCE</scope>
    <source>
        <strain evidence="3">160909Yilan</strain>
    </source>
</reference>
<feature type="chain" id="PRO_5034520179" evidence="2">
    <location>
        <begin position="32"/>
        <end position="327"/>
    </location>
</feature>
<keyword evidence="4" id="KW-1185">Reference proteome</keyword>
<evidence type="ECO:0000313" key="3">
    <source>
        <dbReference type="EMBL" id="KAF7353500.1"/>
    </source>
</evidence>
<feature type="region of interest" description="Disordered" evidence="1">
    <location>
        <begin position="277"/>
        <end position="327"/>
    </location>
</feature>
<feature type="signal peptide" evidence="2">
    <location>
        <begin position="1"/>
        <end position="31"/>
    </location>
</feature>
<organism evidence="3 4">
    <name type="scientific">Mycena sanguinolenta</name>
    <dbReference type="NCBI Taxonomy" id="230812"/>
    <lineage>
        <taxon>Eukaryota</taxon>
        <taxon>Fungi</taxon>
        <taxon>Dikarya</taxon>
        <taxon>Basidiomycota</taxon>
        <taxon>Agaricomycotina</taxon>
        <taxon>Agaricomycetes</taxon>
        <taxon>Agaricomycetidae</taxon>
        <taxon>Agaricales</taxon>
        <taxon>Marasmiineae</taxon>
        <taxon>Mycenaceae</taxon>
        <taxon>Mycena</taxon>
    </lineage>
</organism>
<feature type="compositionally biased region" description="Low complexity" evidence="1">
    <location>
        <begin position="209"/>
        <end position="226"/>
    </location>
</feature>
<evidence type="ECO:0000256" key="2">
    <source>
        <dbReference type="SAM" id="SignalP"/>
    </source>
</evidence>
<evidence type="ECO:0000256" key="1">
    <source>
        <dbReference type="SAM" id="MobiDB-lite"/>
    </source>
</evidence>
<dbReference type="Proteomes" id="UP000623467">
    <property type="component" value="Unassembled WGS sequence"/>
</dbReference>
<proteinExistence type="predicted"/>
<dbReference type="AlphaFoldDB" id="A0A8H7CX28"/>